<sequence>MKNTENDLDAIFNHDDSTNLFKQAKRKNIQQNVFINLILVLSTVALLVIIKWWITPYLLTQDTAKVETYYTVFGANMYVGQWQEHPKLLGSSATAPVYKLVDGIPVELKTVQHKNNTVDAFVYSDHGVFRTNGQKVMTFMHPNVMYKEYNKDLTSLQEDTLYEVALSFSRSFTPEELESQFPESLTPSWLWLDVFDENGVKAMQKEQPIFTEDEVVGISTVDQSGALIENPAAHFQEDLKLSISKNRGTDKEKLMQVKEAIDRESPEVIGAVVTGSAKDLQQLKQLDFVKNITIGASVHN</sequence>
<evidence type="ECO:0000313" key="4">
    <source>
        <dbReference type="Proteomes" id="UP000659496"/>
    </source>
</evidence>
<dbReference type="InterPro" id="IPR025672">
    <property type="entry name" value="Sigma_reg_C_dom"/>
</dbReference>
<dbReference type="RefSeq" id="WP_191688853.1">
    <property type="nucleotide sequence ID" value="NZ_JACSQY010000002.1"/>
</dbReference>
<proteinExistence type="predicted"/>
<dbReference type="EMBL" id="JACSQY010000002">
    <property type="protein sequence ID" value="MBD7907731.1"/>
    <property type="molecule type" value="Genomic_DNA"/>
</dbReference>
<feature type="domain" description="Sigma factor regulator C-terminal" evidence="2">
    <location>
        <begin position="153"/>
        <end position="295"/>
    </location>
</feature>
<evidence type="ECO:0000256" key="1">
    <source>
        <dbReference type="SAM" id="Phobius"/>
    </source>
</evidence>
<keyword evidence="4" id="KW-1185">Reference proteome</keyword>
<dbReference type="Pfam" id="PF13791">
    <property type="entry name" value="Sigma_reg_C"/>
    <property type="match status" value="1"/>
</dbReference>
<keyword evidence="1" id="KW-0812">Transmembrane</keyword>
<keyword evidence="1" id="KW-1133">Transmembrane helix</keyword>
<accession>A0ABR8PHT1</accession>
<name>A0ABR8PHT1_9BACL</name>
<feature type="transmembrane region" description="Helical" evidence="1">
    <location>
        <begin position="33"/>
        <end position="54"/>
    </location>
</feature>
<reference evidence="3 4" key="1">
    <citation type="submission" date="2020-08" db="EMBL/GenBank/DDBJ databases">
        <title>A Genomic Blueprint of the Chicken Gut Microbiome.</title>
        <authorList>
            <person name="Gilroy R."/>
            <person name="Ravi A."/>
            <person name="Getino M."/>
            <person name="Pursley I."/>
            <person name="Horton D.L."/>
            <person name="Alikhan N.-F."/>
            <person name="Baker D."/>
            <person name="Gharbi K."/>
            <person name="Hall N."/>
            <person name="Watson M."/>
            <person name="Adriaenssens E.M."/>
            <person name="Foster-Nyarko E."/>
            <person name="Jarju S."/>
            <person name="Secka A."/>
            <person name="Antonio M."/>
            <person name="Oren A."/>
            <person name="Chaudhuri R."/>
            <person name="La Ragione R.M."/>
            <person name="Hildebrand F."/>
            <person name="Pallen M.J."/>
        </authorList>
    </citation>
    <scope>NUCLEOTIDE SEQUENCE [LARGE SCALE GENOMIC DNA]</scope>
    <source>
        <strain evidence="3 4">Sa3CUA8</strain>
    </source>
</reference>
<gene>
    <name evidence="3" type="ORF">H9659_05195</name>
</gene>
<keyword evidence="1" id="KW-0472">Membrane</keyword>
<comment type="caution">
    <text evidence="3">The sequence shown here is derived from an EMBL/GenBank/DDBJ whole genome shotgun (WGS) entry which is preliminary data.</text>
</comment>
<dbReference type="Proteomes" id="UP000659496">
    <property type="component" value="Unassembled WGS sequence"/>
</dbReference>
<protein>
    <submittedName>
        <fullName evidence="3">Anti sigma factor C-terminal domain-containing protein</fullName>
    </submittedName>
</protein>
<evidence type="ECO:0000313" key="3">
    <source>
        <dbReference type="EMBL" id="MBD7907731.1"/>
    </source>
</evidence>
<evidence type="ECO:0000259" key="2">
    <source>
        <dbReference type="Pfam" id="PF13791"/>
    </source>
</evidence>
<organism evidence="3 4">
    <name type="scientific">Sporosarcina gallistercoris</name>
    <dbReference type="NCBI Taxonomy" id="2762245"/>
    <lineage>
        <taxon>Bacteria</taxon>
        <taxon>Bacillati</taxon>
        <taxon>Bacillota</taxon>
        <taxon>Bacilli</taxon>
        <taxon>Bacillales</taxon>
        <taxon>Caryophanaceae</taxon>
        <taxon>Sporosarcina</taxon>
    </lineage>
</organism>